<accession>A0A0U5GFD1</accession>
<dbReference type="EMBL" id="CCXZ01000187">
    <property type="protein sequence ID" value="CEG18843.1"/>
    <property type="molecule type" value="Genomic_DNA"/>
</dbReference>
<protein>
    <submittedName>
        <fullName evidence="2">Uncharacterized protein</fullName>
    </submittedName>
</protein>
<gene>
    <name evidence="2" type="ORF">XAC3562_890167</name>
</gene>
<dbReference type="Proteomes" id="UP000052230">
    <property type="component" value="Unassembled WGS sequence"/>
</dbReference>
<evidence type="ECO:0000313" key="2">
    <source>
        <dbReference type="EMBL" id="CEG18843.1"/>
    </source>
</evidence>
<evidence type="ECO:0000256" key="1">
    <source>
        <dbReference type="SAM" id="MobiDB-lite"/>
    </source>
</evidence>
<name>A0A0U5GFD1_XANCI</name>
<dbReference type="AlphaFoldDB" id="A0A0U5GFD1"/>
<proteinExistence type="predicted"/>
<evidence type="ECO:0000313" key="3">
    <source>
        <dbReference type="Proteomes" id="UP000052230"/>
    </source>
</evidence>
<feature type="region of interest" description="Disordered" evidence="1">
    <location>
        <begin position="1"/>
        <end position="50"/>
    </location>
</feature>
<sequence>MCTASLQREGAANPARPHPARRATFSREREKGRPRATLRSGYGGHWPIAV</sequence>
<keyword evidence="3" id="KW-1185">Reference proteome</keyword>
<reference evidence="2 3" key="1">
    <citation type="submission" date="2014-09" db="EMBL/GenBank/DDBJ databases">
        <authorList>
            <person name="Regsiter A."/>
        </authorList>
    </citation>
    <scope>NUCLEOTIDE SEQUENCE [LARGE SCALE GENOMIC DNA]</scope>
</reference>
<comment type="caution">
    <text evidence="2">The sequence shown here is derived from an EMBL/GenBank/DDBJ whole genome shotgun (WGS) entry which is preliminary data.</text>
</comment>
<organism evidence="2 3">
    <name type="scientific">Xanthomonas citri pv. citri</name>
    <dbReference type="NCBI Taxonomy" id="611301"/>
    <lineage>
        <taxon>Bacteria</taxon>
        <taxon>Pseudomonadati</taxon>
        <taxon>Pseudomonadota</taxon>
        <taxon>Gammaproteobacteria</taxon>
        <taxon>Lysobacterales</taxon>
        <taxon>Lysobacteraceae</taxon>
        <taxon>Xanthomonas</taxon>
    </lineage>
</organism>